<gene>
    <name evidence="2" type="ORF">LODBEIA_P21590</name>
</gene>
<feature type="region of interest" description="Disordered" evidence="1">
    <location>
        <begin position="281"/>
        <end position="302"/>
    </location>
</feature>
<feature type="compositionally biased region" description="Basic and acidic residues" evidence="1">
    <location>
        <begin position="290"/>
        <end position="302"/>
    </location>
</feature>
<protein>
    <submittedName>
        <fullName evidence="2">Uncharacterized protein</fullName>
    </submittedName>
</protein>
<keyword evidence="3" id="KW-1185">Reference proteome</keyword>
<proteinExistence type="predicted"/>
<organism evidence="2 3">
    <name type="scientific">Lodderomyces beijingensis</name>
    <dbReference type="NCBI Taxonomy" id="1775926"/>
    <lineage>
        <taxon>Eukaryota</taxon>
        <taxon>Fungi</taxon>
        <taxon>Dikarya</taxon>
        <taxon>Ascomycota</taxon>
        <taxon>Saccharomycotina</taxon>
        <taxon>Pichiomycetes</taxon>
        <taxon>Debaryomycetaceae</taxon>
        <taxon>Candida/Lodderomyces clade</taxon>
        <taxon>Lodderomyces</taxon>
    </lineage>
</organism>
<feature type="compositionally biased region" description="Polar residues" evidence="1">
    <location>
        <begin position="87"/>
        <end position="99"/>
    </location>
</feature>
<feature type="compositionally biased region" description="Low complexity" evidence="1">
    <location>
        <begin position="100"/>
        <end position="123"/>
    </location>
</feature>
<accession>A0ABP0ZNV0</accession>
<evidence type="ECO:0000313" key="2">
    <source>
        <dbReference type="EMBL" id="CAK9437781.1"/>
    </source>
</evidence>
<evidence type="ECO:0000256" key="1">
    <source>
        <dbReference type="SAM" id="MobiDB-lite"/>
    </source>
</evidence>
<reference evidence="2 3" key="1">
    <citation type="submission" date="2024-03" db="EMBL/GenBank/DDBJ databases">
        <authorList>
            <person name="Brejova B."/>
        </authorList>
    </citation>
    <scope>NUCLEOTIDE SEQUENCE [LARGE SCALE GENOMIC DNA]</scope>
    <source>
        <strain evidence="2 3">CBS 14171</strain>
    </source>
</reference>
<dbReference type="Proteomes" id="UP001497383">
    <property type="component" value="Chromosome 3"/>
</dbReference>
<sequence length="342" mass="38426">MSQQFLIPSTPPRQRKTPPQQQQQQNQQQQHLNPDASIAPNASTLKTPLASNAGLLTPSTTNNKKSLLDPNSACKSTSGIVNQRLFSFSPTTPQKSPCKSATSSSSSTAATSTTNTTTTTTSSVNNRKRNLNDIFLDSNAPRLSNEKISFGLFLPSPSKIGTGRRINTHGRTSHFNLSGGAPLFDRKKLESFKDDFEFNVEEEEEEEEKEEKEEEEEEQKDNIFSQPQTPGKQLIDDEKIKMWHGKSYNKFGDSDSDDEGEAEEFPDVMSMEDVQKIPRVNLHNPFLDSDESRTQERKEVRGVVDYSTHMELVNNKTGERKVIKLTKNQMKIKPKKLSFQGL</sequence>
<name>A0ABP0ZNV0_9ASCO</name>
<feature type="region of interest" description="Disordered" evidence="1">
    <location>
        <begin position="87"/>
        <end position="125"/>
    </location>
</feature>
<feature type="compositionally biased region" description="Polar residues" evidence="1">
    <location>
        <begin position="222"/>
        <end position="231"/>
    </location>
</feature>
<dbReference type="GeneID" id="92207355"/>
<feature type="region of interest" description="Disordered" evidence="1">
    <location>
        <begin position="197"/>
        <end position="235"/>
    </location>
</feature>
<evidence type="ECO:0000313" key="3">
    <source>
        <dbReference type="Proteomes" id="UP001497383"/>
    </source>
</evidence>
<feature type="region of interest" description="Disordered" evidence="1">
    <location>
        <begin position="1"/>
        <end position="42"/>
    </location>
</feature>
<dbReference type="EMBL" id="OZ022407">
    <property type="protein sequence ID" value="CAK9437781.1"/>
    <property type="molecule type" value="Genomic_DNA"/>
</dbReference>
<dbReference type="RefSeq" id="XP_066829097.1">
    <property type="nucleotide sequence ID" value="XM_066972127.1"/>
</dbReference>
<feature type="compositionally biased region" description="Low complexity" evidence="1">
    <location>
        <begin position="20"/>
        <end position="30"/>
    </location>
</feature>
<feature type="compositionally biased region" description="Acidic residues" evidence="1">
    <location>
        <begin position="197"/>
        <end position="219"/>
    </location>
</feature>
<feature type="region of interest" description="Disordered" evidence="1">
    <location>
        <begin position="51"/>
        <end position="70"/>
    </location>
</feature>